<gene>
    <name evidence="5" type="ORF">H8730_15450</name>
</gene>
<accession>A0A926I250</accession>
<dbReference type="Pfam" id="PF00392">
    <property type="entry name" value="GntR"/>
    <property type="match status" value="1"/>
</dbReference>
<reference evidence="5" key="1">
    <citation type="submission" date="2020-08" db="EMBL/GenBank/DDBJ databases">
        <title>Genome public.</title>
        <authorList>
            <person name="Liu C."/>
            <person name="Sun Q."/>
        </authorList>
    </citation>
    <scope>NUCLEOTIDE SEQUENCE</scope>
    <source>
        <strain evidence="5">NSJ-32</strain>
    </source>
</reference>
<keyword evidence="6" id="KW-1185">Reference proteome</keyword>
<dbReference type="CDD" id="cd07377">
    <property type="entry name" value="WHTH_GntR"/>
    <property type="match status" value="1"/>
</dbReference>
<evidence type="ECO:0000313" key="6">
    <source>
        <dbReference type="Proteomes" id="UP000657006"/>
    </source>
</evidence>
<dbReference type="InterPro" id="IPR036388">
    <property type="entry name" value="WH-like_DNA-bd_sf"/>
</dbReference>
<sequence length="125" mass="14751">MAYDFNDTSPIYLQLIQVFCEKLIARQWKAGEKIPPVRELAVEYGVNPNTVQRALTQMEQEGLLYTQRTSGRYITEDEEYIRRVRDNIADDYIGEFINKMLALGLNKEELEEKLTQKWRELHGNH</sequence>
<keyword evidence="2" id="KW-0238">DNA-binding</keyword>
<dbReference type="GO" id="GO:0003677">
    <property type="term" value="F:DNA binding"/>
    <property type="evidence" value="ECO:0007669"/>
    <property type="project" value="UniProtKB-KW"/>
</dbReference>
<dbReference type="PROSITE" id="PS50949">
    <property type="entry name" value="HTH_GNTR"/>
    <property type="match status" value="1"/>
</dbReference>
<feature type="domain" description="HTH gntR-type" evidence="4">
    <location>
        <begin position="9"/>
        <end position="77"/>
    </location>
</feature>
<evidence type="ECO:0000256" key="2">
    <source>
        <dbReference type="ARBA" id="ARBA00023125"/>
    </source>
</evidence>
<dbReference type="GO" id="GO:0003700">
    <property type="term" value="F:DNA-binding transcription factor activity"/>
    <property type="evidence" value="ECO:0007669"/>
    <property type="project" value="InterPro"/>
</dbReference>
<dbReference type="InterPro" id="IPR036390">
    <property type="entry name" value="WH_DNA-bd_sf"/>
</dbReference>
<organism evidence="5 6">
    <name type="scientific">Bianquea renquensis</name>
    <dbReference type="NCBI Taxonomy" id="2763661"/>
    <lineage>
        <taxon>Bacteria</taxon>
        <taxon>Bacillati</taxon>
        <taxon>Bacillota</taxon>
        <taxon>Clostridia</taxon>
        <taxon>Eubacteriales</taxon>
        <taxon>Bianqueaceae</taxon>
        <taxon>Bianquea</taxon>
    </lineage>
</organism>
<name>A0A926I250_9FIRM</name>
<dbReference type="SUPFAM" id="SSF46785">
    <property type="entry name" value="Winged helix' DNA-binding domain"/>
    <property type="match status" value="1"/>
</dbReference>
<dbReference type="PRINTS" id="PR00035">
    <property type="entry name" value="HTHGNTR"/>
</dbReference>
<comment type="caution">
    <text evidence="5">The sequence shown here is derived from an EMBL/GenBank/DDBJ whole genome shotgun (WGS) entry which is preliminary data.</text>
</comment>
<dbReference type="AlphaFoldDB" id="A0A926I250"/>
<evidence type="ECO:0000256" key="3">
    <source>
        <dbReference type="ARBA" id="ARBA00023163"/>
    </source>
</evidence>
<dbReference type="InterPro" id="IPR000524">
    <property type="entry name" value="Tscrpt_reg_HTH_GntR"/>
</dbReference>
<dbReference type="PANTHER" id="PTHR38445">
    <property type="entry name" value="HTH-TYPE TRANSCRIPTIONAL REPRESSOR YTRA"/>
    <property type="match status" value="1"/>
</dbReference>
<evidence type="ECO:0000313" key="5">
    <source>
        <dbReference type="EMBL" id="MBC8544939.1"/>
    </source>
</evidence>
<evidence type="ECO:0000256" key="1">
    <source>
        <dbReference type="ARBA" id="ARBA00023015"/>
    </source>
</evidence>
<dbReference type="Proteomes" id="UP000657006">
    <property type="component" value="Unassembled WGS sequence"/>
</dbReference>
<keyword evidence="1" id="KW-0805">Transcription regulation</keyword>
<dbReference type="SMART" id="SM00345">
    <property type="entry name" value="HTH_GNTR"/>
    <property type="match status" value="1"/>
</dbReference>
<proteinExistence type="predicted"/>
<dbReference type="Gene3D" id="1.10.10.10">
    <property type="entry name" value="Winged helix-like DNA-binding domain superfamily/Winged helix DNA-binding domain"/>
    <property type="match status" value="1"/>
</dbReference>
<dbReference type="RefSeq" id="WP_177713531.1">
    <property type="nucleotide sequence ID" value="NZ_JACRSQ010000037.1"/>
</dbReference>
<protein>
    <submittedName>
        <fullName evidence="5">GntR family transcriptional regulator</fullName>
    </submittedName>
</protein>
<dbReference type="PANTHER" id="PTHR38445:SF6">
    <property type="entry name" value="GNTR-FAMILY TRANSCRIPTIONAL REGULATOR"/>
    <property type="match status" value="1"/>
</dbReference>
<keyword evidence="3" id="KW-0804">Transcription</keyword>
<evidence type="ECO:0000259" key="4">
    <source>
        <dbReference type="PROSITE" id="PS50949"/>
    </source>
</evidence>
<dbReference type="EMBL" id="JACRSQ010000037">
    <property type="protein sequence ID" value="MBC8544939.1"/>
    <property type="molecule type" value="Genomic_DNA"/>
</dbReference>